<feature type="region of interest" description="Disordered" evidence="1">
    <location>
        <begin position="268"/>
        <end position="309"/>
    </location>
</feature>
<proteinExistence type="predicted"/>
<dbReference type="Proteomes" id="UP001230654">
    <property type="component" value="Unassembled WGS sequence"/>
</dbReference>
<keyword evidence="3" id="KW-1185">Reference proteome</keyword>
<name>A0ABU0NHI7_STRRH</name>
<evidence type="ECO:0000313" key="3">
    <source>
        <dbReference type="Proteomes" id="UP001230654"/>
    </source>
</evidence>
<evidence type="ECO:0008006" key="4">
    <source>
        <dbReference type="Google" id="ProtNLM"/>
    </source>
</evidence>
<protein>
    <recommendedName>
        <fullName evidence="4">DUF1963 domain-containing protein</fullName>
    </recommendedName>
</protein>
<comment type="caution">
    <text evidence="2">The sequence shown here is derived from an EMBL/GenBank/DDBJ whole genome shotgun (WGS) entry which is preliminary data.</text>
</comment>
<evidence type="ECO:0000256" key="1">
    <source>
        <dbReference type="SAM" id="MobiDB-lite"/>
    </source>
</evidence>
<reference evidence="2 3" key="1">
    <citation type="submission" date="2023-07" db="EMBL/GenBank/DDBJ databases">
        <title>Comparative genomics of wheat-associated soil bacteria to identify genetic determinants of phenazine resistance.</title>
        <authorList>
            <person name="Mouncey N."/>
        </authorList>
    </citation>
    <scope>NUCLEOTIDE SEQUENCE [LARGE SCALE GENOMIC DNA]</scope>
    <source>
        <strain evidence="2 3">B2I6</strain>
    </source>
</reference>
<evidence type="ECO:0000313" key="2">
    <source>
        <dbReference type="EMBL" id="MDQ0578554.1"/>
    </source>
</evidence>
<accession>A0ABU0NHI7</accession>
<dbReference type="Gene3D" id="2.30.320.10">
    <property type="entry name" value="YwqG-like"/>
    <property type="match status" value="1"/>
</dbReference>
<dbReference type="EMBL" id="JAUSWV010000002">
    <property type="protein sequence ID" value="MDQ0578554.1"/>
    <property type="molecule type" value="Genomic_DNA"/>
</dbReference>
<sequence>MTRITPPRPFDVTSAFPELAGMSRTATRLHPRAGSPTVHESSVGGPLLWPASEAWATCSQEHYARRLNTPEEVRTLRRTLTKAWRRQKPGEALLTQEERAVVERIHTGHAPRLLPTGSHPLIPVAQLYARDVPDMTCPQDTDLLQVLWCPFDDAIEGCSEAVQVRWRRAADVTDILVAVPEPAYIGNDDLIPTPCVVHPEQVSEYPSADELEEEVWRRLYRWEDEVGLSYRGDLSGAPGWKVGGWAAPFTFWEPDEEDERRCPTCQAPTSPLLTVPSDEWDGESGSWRPVGDEDEADAPPYPGNRNPTQVTVSRGYTLQFYGCTGDPRHLPVTVIQ</sequence>
<organism evidence="2 3">
    <name type="scientific">Streptomyces rishiriensis</name>
    <dbReference type="NCBI Taxonomy" id="68264"/>
    <lineage>
        <taxon>Bacteria</taxon>
        <taxon>Bacillati</taxon>
        <taxon>Actinomycetota</taxon>
        <taxon>Actinomycetes</taxon>
        <taxon>Kitasatosporales</taxon>
        <taxon>Streptomycetaceae</taxon>
        <taxon>Streptomyces</taxon>
    </lineage>
</organism>
<gene>
    <name evidence="2" type="ORF">QF030_000732</name>
</gene>